<dbReference type="Pfam" id="PF01055">
    <property type="entry name" value="Glyco_hydro_31_2nd"/>
    <property type="match status" value="1"/>
</dbReference>
<dbReference type="GO" id="GO:0030246">
    <property type="term" value="F:carbohydrate binding"/>
    <property type="evidence" value="ECO:0007669"/>
    <property type="project" value="InterPro"/>
</dbReference>
<dbReference type="Pfam" id="PF21365">
    <property type="entry name" value="Glyco_hydro_31_3rd"/>
    <property type="match status" value="1"/>
</dbReference>
<evidence type="ECO:0000313" key="10">
    <source>
        <dbReference type="EMBL" id="QEN04382.1"/>
    </source>
</evidence>
<dbReference type="Gene3D" id="2.60.40.1180">
    <property type="entry name" value="Golgi alpha-mannosidase II"/>
    <property type="match status" value="2"/>
</dbReference>
<dbReference type="NCBIfam" id="NF007940">
    <property type="entry name" value="PRK10658.1"/>
    <property type="match status" value="1"/>
</dbReference>
<dbReference type="InterPro" id="IPR025887">
    <property type="entry name" value="Glyco_hydro_31_N_dom"/>
</dbReference>
<organism evidence="10 11">
    <name type="scientific">Thiospirochaeta perfilievii</name>
    <dbReference type="NCBI Taxonomy" id="252967"/>
    <lineage>
        <taxon>Bacteria</taxon>
        <taxon>Pseudomonadati</taxon>
        <taxon>Spirochaetota</taxon>
        <taxon>Spirochaetia</taxon>
        <taxon>Spirochaetales</taxon>
        <taxon>Spirochaetaceae</taxon>
        <taxon>Thiospirochaeta</taxon>
    </lineage>
</organism>
<gene>
    <name evidence="10" type="primary">yicI</name>
    <name evidence="10" type="ORF">EW093_06615</name>
</gene>
<evidence type="ECO:0000259" key="7">
    <source>
        <dbReference type="Pfam" id="PF01055"/>
    </source>
</evidence>
<dbReference type="Gene3D" id="2.60.40.1760">
    <property type="entry name" value="glycosyl hydrolase (family 31)"/>
    <property type="match status" value="1"/>
</dbReference>
<dbReference type="InterPro" id="IPR048395">
    <property type="entry name" value="Glyco_hydro_31_C"/>
</dbReference>
<dbReference type="InterPro" id="IPR050985">
    <property type="entry name" value="Alpha-glycosidase_related"/>
</dbReference>
<evidence type="ECO:0000313" key="11">
    <source>
        <dbReference type="Proteomes" id="UP000323824"/>
    </source>
</evidence>
<evidence type="ECO:0000256" key="3">
    <source>
        <dbReference type="ARBA" id="ARBA00023295"/>
    </source>
</evidence>
<keyword evidence="3 6" id="KW-0326">Glycosidase</keyword>
<reference evidence="10 11" key="2">
    <citation type="submission" date="2019-09" db="EMBL/GenBank/DDBJ databases">
        <title>Complete Genome Sequence and Methylome Analysis of free living Spirochaetas.</title>
        <authorList>
            <person name="Leshcheva N."/>
            <person name="Mikheeva N."/>
        </authorList>
    </citation>
    <scope>NUCLEOTIDE SEQUENCE [LARGE SCALE GENOMIC DNA]</scope>
    <source>
        <strain evidence="10 11">P</strain>
    </source>
</reference>
<evidence type="ECO:0000256" key="6">
    <source>
        <dbReference type="RuleBase" id="RU361185"/>
    </source>
</evidence>
<dbReference type="SUPFAM" id="SSF117125">
    <property type="entry name" value="Putative glucosidase YicI, C-terminal domain"/>
    <property type="match status" value="1"/>
</dbReference>
<keyword evidence="2 6" id="KW-0378">Hydrolase</keyword>
<evidence type="ECO:0000259" key="9">
    <source>
        <dbReference type="Pfam" id="PF21365"/>
    </source>
</evidence>
<evidence type="ECO:0000256" key="2">
    <source>
        <dbReference type="ARBA" id="ARBA00022801"/>
    </source>
</evidence>
<dbReference type="SUPFAM" id="SSF51011">
    <property type="entry name" value="Glycosyl hydrolase domain"/>
    <property type="match status" value="1"/>
</dbReference>
<dbReference type="OrthoDB" id="176168at2"/>
<dbReference type="AlphaFoldDB" id="A0A5C1QDV8"/>
<dbReference type="EMBL" id="CP035807">
    <property type="protein sequence ID" value="QEN04382.1"/>
    <property type="molecule type" value="Genomic_DNA"/>
</dbReference>
<comment type="catalytic activity">
    <reaction evidence="4">
        <text>Hydrolysis of terminal, non-reducing alpha-D-xylose residues with release of alpha-D-xylose.</text>
        <dbReference type="EC" id="3.2.1.177"/>
    </reaction>
</comment>
<dbReference type="GO" id="GO:0005975">
    <property type="term" value="P:carbohydrate metabolic process"/>
    <property type="evidence" value="ECO:0007669"/>
    <property type="project" value="InterPro"/>
</dbReference>
<dbReference type="Pfam" id="PF13802">
    <property type="entry name" value="Gal_mutarotas_2"/>
    <property type="match status" value="1"/>
</dbReference>
<protein>
    <recommendedName>
        <fullName evidence="5">alpha-D-xyloside xylohydrolase</fullName>
        <ecNumber evidence="5">3.2.1.177</ecNumber>
    </recommendedName>
</protein>
<dbReference type="Proteomes" id="UP000323824">
    <property type="component" value="Chromosome"/>
</dbReference>
<dbReference type="CDD" id="cd06593">
    <property type="entry name" value="GH31_xylosidase_YicI"/>
    <property type="match status" value="1"/>
</dbReference>
<proteinExistence type="inferred from homology"/>
<keyword evidence="11" id="KW-1185">Reference proteome</keyword>
<name>A0A5C1QDV8_9SPIO</name>
<evidence type="ECO:0000259" key="8">
    <source>
        <dbReference type="Pfam" id="PF13802"/>
    </source>
</evidence>
<dbReference type="InterPro" id="IPR013780">
    <property type="entry name" value="Glyco_hydro_b"/>
</dbReference>
<comment type="similarity">
    <text evidence="1 6">Belongs to the glycosyl hydrolase 31 family.</text>
</comment>
<feature type="domain" description="Glycosyl hydrolase family 31 C-terminal" evidence="9">
    <location>
        <begin position="582"/>
        <end position="667"/>
    </location>
</feature>
<dbReference type="InterPro" id="IPR011013">
    <property type="entry name" value="Gal_mutarotase_sf_dom"/>
</dbReference>
<evidence type="ECO:0000256" key="4">
    <source>
        <dbReference type="ARBA" id="ARBA00052064"/>
    </source>
</evidence>
<reference evidence="10 11" key="1">
    <citation type="submission" date="2019-02" db="EMBL/GenBank/DDBJ databases">
        <authorList>
            <person name="Fomenkov A."/>
            <person name="Dubinina G."/>
            <person name="Grabovich M."/>
            <person name="Vincze T."/>
            <person name="Roberts R.J."/>
        </authorList>
    </citation>
    <scope>NUCLEOTIDE SEQUENCE [LARGE SCALE GENOMIC DNA]</scope>
    <source>
        <strain evidence="10 11">P</strain>
    </source>
</reference>
<dbReference type="SUPFAM" id="SSF74650">
    <property type="entry name" value="Galactose mutarotase-like"/>
    <property type="match status" value="1"/>
</dbReference>
<dbReference type="PANTHER" id="PTHR43053:SF4">
    <property type="entry name" value="MYOGENESIS-REGULATING GLYCOSIDASE"/>
    <property type="match status" value="1"/>
</dbReference>
<sequence>MKFTNGFWLLQDDVTVFSPMEVRDGVEDNNKLTLFAPSAKITGRGDTLNRPQLTVELTSPMEDIIKVKMYHHKGGIDNSPKFELNEKSVKPIIQNKQDSVSFKSGNLEFSIKDNKKWETQIKYSDKVITGSQLKGAGFVKKDDGSNYFKEQLNLDVNETIYGLGERFTPFVKNGQVVDTWNEDGGTCSEQSYKSIPFYLSNKGYGILVNHSEKVSFEVGSEIVSRVQFSVPGESIEYFIIGGETLKDVVKNYTSLTGKPGLPPAWSFGLWLTTSFTTSYDEDTVNSFIDGMSDRDIPLQVFHFDCFWMKEFQWCDFKWDSEVFPDPEGMLKRLKDKGLKNCLWINSYIAQKSYMFDEGAQNGYLVKNPDGSVWQTDLWQAGMGLVDFTNPDATKWYQEKLKELINQGVDSFKTDFGERIPTDVVYFDGSDPVKMHNYYTYLYNKAVYEVLLGAKGEKEAMLFARSATVGGQKFPVHWGGDCSATYTSMAESLRGGLSLCLSGFGFWSHDIGGFEQTAEADLYKRWAAFGLLSTHSRLHGSESYRVPWNFDEEAVDVVRFFTKLKNSLMPYLYNSAIYTSNTGVPMMRAMVLEYPEDPACKYLDTQYMLGDNLLVAPIFNDKGDVSYYLPKGEWTSLIDGSIREGSKWYSENYDYMSIPLMVRNGSVIPMNSGDKTTEYTYSKGVILKAFNFKDGESVKTVINESDYSVSLEVTISRSGDSFIIKAEGDTSEWSIQYNSGKIIDLSGLKNKTLSLDQLR</sequence>
<dbReference type="FunFam" id="3.20.20.80:FF:000053">
    <property type="entry name" value="Alpha-xylosidase YicI"/>
    <property type="match status" value="1"/>
</dbReference>
<dbReference type="RefSeq" id="WP_149567629.1">
    <property type="nucleotide sequence ID" value="NZ_CP035807.1"/>
</dbReference>
<dbReference type="InterPro" id="IPR000322">
    <property type="entry name" value="Glyco_hydro_31_TIM"/>
</dbReference>
<feature type="domain" description="Glycoside hydrolase family 31 TIM barrel" evidence="7">
    <location>
        <begin position="259"/>
        <end position="573"/>
    </location>
</feature>
<dbReference type="GO" id="GO:0061634">
    <property type="term" value="F:alpha-D-xyloside xylohydrolase"/>
    <property type="evidence" value="ECO:0007669"/>
    <property type="project" value="UniProtKB-EC"/>
</dbReference>
<dbReference type="Gene3D" id="3.20.20.80">
    <property type="entry name" value="Glycosidases"/>
    <property type="match status" value="1"/>
</dbReference>
<accession>A0A5C1QDV8</accession>
<evidence type="ECO:0000256" key="1">
    <source>
        <dbReference type="ARBA" id="ARBA00007806"/>
    </source>
</evidence>
<evidence type="ECO:0000256" key="5">
    <source>
        <dbReference type="ARBA" id="ARBA00066962"/>
    </source>
</evidence>
<dbReference type="PANTHER" id="PTHR43053">
    <property type="entry name" value="GLYCOSIDASE FAMILY 31"/>
    <property type="match status" value="1"/>
</dbReference>
<dbReference type="EC" id="3.2.1.177" evidence="5"/>
<dbReference type="CDD" id="cd14752">
    <property type="entry name" value="GH31_N"/>
    <property type="match status" value="1"/>
</dbReference>
<dbReference type="SUPFAM" id="SSF51445">
    <property type="entry name" value="(Trans)glycosidases"/>
    <property type="match status" value="1"/>
</dbReference>
<dbReference type="InterPro" id="IPR017853">
    <property type="entry name" value="GH"/>
</dbReference>
<feature type="domain" description="Glycoside hydrolase family 31 N-terminal" evidence="8">
    <location>
        <begin position="55"/>
        <end position="217"/>
    </location>
</feature>
<dbReference type="KEGG" id="sper:EW093_06615"/>